<dbReference type="RefSeq" id="WP_061972040.1">
    <property type="nucleotide sequence ID" value="NZ_FMAV01000002.1"/>
</dbReference>
<dbReference type="InterPro" id="IPR009057">
    <property type="entry name" value="Homeodomain-like_sf"/>
</dbReference>
<dbReference type="PANTHER" id="PTHR43479">
    <property type="entry name" value="ACREF/ENVCD OPERON REPRESSOR-RELATED"/>
    <property type="match status" value="1"/>
</dbReference>
<sequence length="295" mass="34292">MKQRKVEIIESAIALFAEKGFHSTSIQDITDHAGMSKGAFYNYFSSKEELMVALFHFYNDKITHRISEIEGQNLPPRETIKKQMIALFTSFTEHKNFIIMHFREQNSTINEEMRKHMLKTQYKSMKWLEKNLLALYGEHITPHLGDLILMAQGLQNTYIRIFVFDDQLLQPEALAEFLLQRLDDIVAGLKKKKAVMISSDNLEKLFSRLHLHSEQTLQDTIHQRLFTMAQTMDGLPLSAEKRDELKSVIEFLLSENEKETPNKMVFQGMLANLKGIKELESDRKDIARIMGIELL</sequence>
<dbReference type="AlphaFoldDB" id="A0A0V8J8Q1"/>
<protein>
    <recommendedName>
        <fullName evidence="5">HTH tetR-type domain-containing protein</fullName>
    </recommendedName>
</protein>
<dbReference type="InterPro" id="IPR050624">
    <property type="entry name" value="HTH-type_Tx_Regulator"/>
</dbReference>
<evidence type="ECO:0000259" key="5">
    <source>
        <dbReference type="PROSITE" id="PS50977"/>
    </source>
</evidence>
<keyword evidence="2 4" id="KW-0238">DNA-binding</keyword>
<feature type="domain" description="HTH tetR-type" evidence="5">
    <location>
        <begin position="2"/>
        <end position="62"/>
    </location>
</feature>
<dbReference type="GO" id="GO:0045892">
    <property type="term" value="P:negative regulation of DNA-templated transcription"/>
    <property type="evidence" value="ECO:0007669"/>
    <property type="project" value="UniProtKB-ARBA"/>
</dbReference>
<evidence type="ECO:0000256" key="2">
    <source>
        <dbReference type="ARBA" id="ARBA00023125"/>
    </source>
</evidence>
<dbReference type="GO" id="GO:0003677">
    <property type="term" value="F:DNA binding"/>
    <property type="evidence" value="ECO:0007669"/>
    <property type="project" value="UniProtKB-UniRule"/>
</dbReference>
<evidence type="ECO:0000313" key="7">
    <source>
        <dbReference type="Proteomes" id="UP000054099"/>
    </source>
</evidence>
<organism evidence="6 7">
    <name type="scientific">Fictibacillus enclensis</name>
    <dbReference type="NCBI Taxonomy" id="1017270"/>
    <lineage>
        <taxon>Bacteria</taxon>
        <taxon>Bacillati</taxon>
        <taxon>Bacillota</taxon>
        <taxon>Bacilli</taxon>
        <taxon>Bacillales</taxon>
        <taxon>Fictibacillaceae</taxon>
        <taxon>Fictibacillus</taxon>
    </lineage>
</organism>
<keyword evidence="7" id="KW-1185">Reference proteome</keyword>
<feature type="DNA-binding region" description="H-T-H motif" evidence="4">
    <location>
        <begin position="25"/>
        <end position="44"/>
    </location>
</feature>
<dbReference type="PROSITE" id="PS50977">
    <property type="entry name" value="HTH_TETR_2"/>
    <property type="match status" value="1"/>
</dbReference>
<dbReference type="PRINTS" id="PR00455">
    <property type="entry name" value="HTHTETR"/>
</dbReference>
<reference evidence="6 7" key="1">
    <citation type="journal article" date="2014" name="Antonie Van Leeuwenhoek">
        <title>Fictibacillus enclensis sp. nov., isolated from marine sediment.</title>
        <authorList>
            <person name="Dastager S.G."/>
            <person name="Mawlankar R."/>
            <person name="Srinivasan K."/>
            <person name="Tang S.K."/>
            <person name="Lee J.C."/>
            <person name="Ramana V.V."/>
            <person name="Shouche Y.S."/>
        </authorList>
    </citation>
    <scope>NUCLEOTIDE SEQUENCE [LARGE SCALE GENOMIC DNA]</scope>
    <source>
        <strain evidence="6 7">NIO-1003</strain>
    </source>
</reference>
<keyword evidence="3" id="KW-0804">Transcription</keyword>
<dbReference type="SUPFAM" id="SSF46689">
    <property type="entry name" value="Homeodomain-like"/>
    <property type="match status" value="1"/>
</dbReference>
<dbReference type="Pfam" id="PF00440">
    <property type="entry name" value="TetR_N"/>
    <property type="match status" value="1"/>
</dbReference>
<dbReference type="PANTHER" id="PTHR43479:SF22">
    <property type="entry name" value="TRANSCRIPTIONAL REGULATOR, TETR FAMILY"/>
    <property type="match status" value="1"/>
</dbReference>
<evidence type="ECO:0000256" key="1">
    <source>
        <dbReference type="ARBA" id="ARBA00023015"/>
    </source>
</evidence>
<dbReference type="EMBL" id="LNQN01000002">
    <property type="protein sequence ID" value="KSU83244.1"/>
    <property type="molecule type" value="Genomic_DNA"/>
</dbReference>
<dbReference type="FunFam" id="1.10.10.60:FF:000141">
    <property type="entry name" value="TetR family transcriptional regulator"/>
    <property type="match status" value="1"/>
</dbReference>
<dbReference type="Proteomes" id="UP000054099">
    <property type="component" value="Unassembled WGS sequence"/>
</dbReference>
<evidence type="ECO:0000256" key="4">
    <source>
        <dbReference type="PROSITE-ProRule" id="PRU00335"/>
    </source>
</evidence>
<evidence type="ECO:0000313" key="6">
    <source>
        <dbReference type="EMBL" id="KSU83244.1"/>
    </source>
</evidence>
<dbReference type="Gene3D" id="1.10.357.10">
    <property type="entry name" value="Tetracycline Repressor, domain 2"/>
    <property type="match status" value="1"/>
</dbReference>
<dbReference type="InterPro" id="IPR001647">
    <property type="entry name" value="HTH_TetR"/>
</dbReference>
<dbReference type="OrthoDB" id="9812993at2"/>
<name>A0A0V8J8Q1_9BACL</name>
<keyword evidence="1" id="KW-0805">Transcription regulation</keyword>
<evidence type="ECO:0000256" key="3">
    <source>
        <dbReference type="ARBA" id="ARBA00023163"/>
    </source>
</evidence>
<comment type="caution">
    <text evidence="6">The sequence shown here is derived from an EMBL/GenBank/DDBJ whole genome shotgun (WGS) entry which is preliminary data.</text>
</comment>
<proteinExistence type="predicted"/>
<gene>
    <name evidence="6" type="ORF">AS030_11725</name>
</gene>
<accession>A0A0V8J8Q1</accession>